<dbReference type="EMBL" id="VSRR010068539">
    <property type="protein sequence ID" value="MPC85463.1"/>
    <property type="molecule type" value="Genomic_DNA"/>
</dbReference>
<comment type="similarity">
    <text evidence="7">Belongs to the sulfotransferase 6 family.</text>
</comment>
<evidence type="ECO:0000256" key="5">
    <source>
        <dbReference type="ARBA" id="ARBA00023136"/>
    </source>
</evidence>
<keyword evidence="2 7" id="KW-0808">Transferase</keyword>
<evidence type="ECO:0000256" key="2">
    <source>
        <dbReference type="ARBA" id="ARBA00022679"/>
    </source>
</evidence>
<evidence type="ECO:0000313" key="8">
    <source>
        <dbReference type="EMBL" id="MPC85463.1"/>
    </source>
</evidence>
<evidence type="ECO:0000256" key="1">
    <source>
        <dbReference type="ARBA" id="ARBA00004167"/>
    </source>
</evidence>
<evidence type="ECO:0000256" key="6">
    <source>
        <dbReference type="ARBA" id="ARBA00023180"/>
    </source>
</evidence>
<keyword evidence="6" id="KW-0325">Glycoprotein</keyword>
<evidence type="ECO:0000256" key="7">
    <source>
        <dbReference type="RuleBase" id="RU364122"/>
    </source>
</evidence>
<accession>A0A5B7ISW8</accession>
<dbReference type="Gene3D" id="3.40.50.300">
    <property type="entry name" value="P-loop containing nucleotide triphosphate hydrolases"/>
    <property type="match status" value="1"/>
</dbReference>
<sequence length="61" mass="7218">MMTPEDRGRIMLLSAKNNLKKMAFYGLTEEQEISQYLFEVTFNLRYHMINQHPIGPNLSTR</sequence>
<keyword evidence="9" id="KW-1185">Reference proteome</keyword>
<evidence type="ECO:0000256" key="4">
    <source>
        <dbReference type="ARBA" id="ARBA00022989"/>
    </source>
</evidence>
<name>A0A5B7ISW8_PORTR</name>
<keyword evidence="3" id="KW-0812">Transmembrane</keyword>
<gene>
    <name evidence="8" type="primary">hs6st3_1</name>
    <name evidence="8" type="ORF">E2C01_080241</name>
</gene>
<protein>
    <recommendedName>
        <fullName evidence="7">Heparan-sulfate 6-O-sulfotransferase</fullName>
        <ecNumber evidence="7">2.8.2.-</ecNumber>
    </recommendedName>
</protein>
<comment type="catalytic activity">
    <reaction evidence="7">
        <text>alpha-D-glucosaminyl-[heparan sulfate](n) + 3'-phosphoadenylyl sulfate = 6-sulfo-alpha-D-glucosaminyl-[heparan sulfate](n) + adenosine 3',5'-bisphosphate + H(+)</text>
        <dbReference type="Rhea" id="RHEA:56604"/>
        <dbReference type="Rhea" id="RHEA-COMP:9830"/>
        <dbReference type="Rhea" id="RHEA-COMP:14621"/>
        <dbReference type="ChEBI" id="CHEBI:15378"/>
        <dbReference type="ChEBI" id="CHEBI:58339"/>
        <dbReference type="ChEBI" id="CHEBI:58343"/>
        <dbReference type="ChEBI" id="CHEBI:58388"/>
        <dbReference type="ChEBI" id="CHEBI:140604"/>
    </reaction>
</comment>
<dbReference type="AlphaFoldDB" id="A0A5B7ISW8"/>
<dbReference type="EC" id="2.8.2.-" evidence="7"/>
<proteinExistence type="inferred from homology"/>
<dbReference type="InterPro" id="IPR010635">
    <property type="entry name" value="Heparan_SO4-6-sulfoTrfase"/>
</dbReference>
<reference evidence="8 9" key="1">
    <citation type="submission" date="2019-05" db="EMBL/GenBank/DDBJ databases">
        <title>Another draft genome of Portunus trituberculatus and its Hox gene families provides insights of decapod evolution.</title>
        <authorList>
            <person name="Jeong J.-H."/>
            <person name="Song I."/>
            <person name="Kim S."/>
            <person name="Choi T."/>
            <person name="Kim D."/>
            <person name="Ryu S."/>
            <person name="Kim W."/>
        </authorList>
    </citation>
    <scope>NUCLEOTIDE SEQUENCE [LARGE SCALE GENOMIC DNA]</scope>
    <source>
        <tissue evidence="8">Muscle</tissue>
    </source>
</reference>
<dbReference type="GO" id="GO:0017095">
    <property type="term" value="F:heparan sulfate 6-sulfotransferase activity"/>
    <property type="evidence" value="ECO:0007669"/>
    <property type="project" value="RHEA"/>
</dbReference>
<dbReference type="OrthoDB" id="406981at2759"/>
<comment type="subcellular location">
    <subcellularLocation>
        <location evidence="1">Membrane</location>
        <topology evidence="1">Single-pass membrane protein</topology>
    </subcellularLocation>
    <subcellularLocation>
        <location evidence="7">Membrane</location>
        <topology evidence="7">Single-pass type II membrane protein</topology>
    </subcellularLocation>
</comment>
<dbReference type="PANTHER" id="PTHR12812:SF0">
    <property type="entry name" value="HEPARAN-SULFATE 6-O-SULFOTRANSFERASE"/>
    <property type="match status" value="1"/>
</dbReference>
<dbReference type="InterPro" id="IPR027417">
    <property type="entry name" value="P-loop_NTPase"/>
</dbReference>
<keyword evidence="4" id="KW-1133">Transmembrane helix</keyword>
<dbReference type="Proteomes" id="UP000324222">
    <property type="component" value="Unassembled WGS sequence"/>
</dbReference>
<comment type="function">
    <text evidence="7">6-O-sulfation enzyme which catalyzes the transfer of sulfate from 3'-phosphoadenosine 5'-phosphosulfate (PAPS) to position 6 of the N-sulfoglucosamine residue (GlcNS) of heparan sulfate.</text>
</comment>
<keyword evidence="5 7" id="KW-0472">Membrane</keyword>
<comment type="caution">
    <text evidence="8">The sequence shown here is derived from an EMBL/GenBank/DDBJ whole genome shotgun (WGS) entry which is preliminary data.</text>
</comment>
<evidence type="ECO:0000256" key="3">
    <source>
        <dbReference type="ARBA" id="ARBA00022692"/>
    </source>
</evidence>
<keyword evidence="7" id="KW-0735">Signal-anchor</keyword>
<dbReference type="GO" id="GO:0016020">
    <property type="term" value="C:membrane"/>
    <property type="evidence" value="ECO:0007669"/>
    <property type="project" value="UniProtKB-SubCell"/>
</dbReference>
<organism evidence="8 9">
    <name type="scientific">Portunus trituberculatus</name>
    <name type="common">Swimming crab</name>
    <name type="synonym">Neptunus trituberculatus</name>
    <dbReference type="NCBI Taxonomy" id="210409"/>
    <lineage>
        <taxon>Eukaryota</taxon>
        <taxon>Metazoa</taxon>
        <taxon>Ecdysozoa</taxon>
        <taxon>Arthropoda</taxon>
        <taxon>Crustacea</taxon>
        <taxon>Multicrustacea</taxon>
        <taxon>Malacostraca</taxon>
        <taxon>Eumalacostraca</taxon>
        <taxon>Eucarida</taxon>
        <taxon>Decapoda</taxon>
        <taxon>Pleocyemata</taxon>
        <taxon>Brachyura</taxon>
        <taxon>Eubrachyura</taxon>
        <taxon>Portunoidea</taxon>
        <taxon>Portunidae</taxon>
        <taxon>Portuninae</taxon>
        <taxon>Portunus</taxon>
    </lineage>
</organism>
<evidence type="ECO:0000313" key="9">
    <source>
        <dbReference type="Proteomes" id="UP000324222"/>
    </source>
</evidence>
<dbReference type="PANTHER" id="PTHR12812">
    <property type="entry name" value="HEPARAN SULFATE 6-O-SULFOTRANSFERASE 3"/>
    <property type="match status" value="1"/>
</dbReference>